<proteinExistence type="predicted"/>
<comment type="caution">
    <text evidence="1">The sequence shown here is derived from an EMBL/GenBank/DDBJ whole genome shotgun (WGS) entry which is preliminary data.</text>
</comment>
<reference evidence="1 2" key="1">
    <citation type="submission" date="2024-04" db="EMBL/GenBank/DDBJ databases">
        <title>Tritrichomonas musculus Genome.</title>
        <authorList>
            <person name="Alves-Ferreira E."/>
            <person name="Grigg M."/>
            <person name="Lorenzi H."/>
            <person name="Galac M."/>
        </authorList>
    </citation>
    <scope>NUCLEOTIDE SEQUENCE [LARGE SCALE GENOMIC DNA]</scope>
    <source>
        <strain evidence="1 2">EAF2021</strain>
    </source>
</reference>
<gene>
    <name evidence="1" type="ORF">M9Y10_036808</name>
</gene>
<dbReference type="EMBL" id="JAPFFF010000060">
    <property type="protein sequence ID" value="KAK8837375.1"/>
    <property type="molecule type" value="Genomic_DNA"/>
</dbReference>
<accession>A0ABR2GTV2</accession>
<dbReference type="Proteomes" id="UP001470230">
    <property type="component" value="Unassembled WGS sequence"/>
</dbReference>
<evidence type="ECO:0000313" key="1">
    <source>
        <dbReference type="EMBL" id="KAK8837375.1"/>
    </source>
</evidence>
<keyword evidence="2" id="KW-1185">Reference proteome</keyword>
<sequence length="147" mass="17501">MLENILPFYSFIRHFKEDNFIGIERFNRHIFYFDFSFLENLLTQFNFTESSLFFVGDSISGEEFKELSCINDIQCITFEMPDVENNHHLYRGRTSVIMSIYYDNMYFKSKEKKIKIKIKINFKDGILPKGRTISNVYETACMTSIVC</sequence>
<evidence type="ECO:0000313" key="2">
    <source>
        <dbReference type="Proteomes" id="UP001470230"/>
    </source>
</evidence>
<name>A0ABR2GTV2_9EUKA</name>
<organism evidence="1 2">
    <name type="scientific">Tritrichomonas musculus</name>
    <dbReference type="NCBI Taxonomy" id="1915356"/>
    <lineage>
        <taxon>Eukaryota</taxon>
        <taxon>Metamonada</taxon>
        <taxon>Parabasalia</taxon>
        <taxon>Tritrichomonadida</taxon>
        <taxon>Tritrichomonadidae</taxon>
        <taxon>Tritrichomonas</taxon>
    </lineage>
</organism>
<protein>
    <submittedName>
        <fullName evidence="1">Uncharacterized protein</fullName>
    </submittedName>
</protein>